<protein>
    <submittedName>
        <fullName evidence="2">Uncharacterized protein</fullName>
    </submittedName>
</protein>
<dbReference type="RefSeq" id="WP_379830375.1">
    <property type="nucleotide sequence ID" value="NZ_JBHUHU010000003.1"/>
</dbReference>
<evidence type="ECO:0000313" key="2">
    <source>
        <dbReference type="EMBL" id="MFD2099617.1"/>
    </source>
</evidence>
<proteinExistence type="predicted"/>
<dbReference type="EMBL" id="JBHUHU010000003">
    <property type="protein sequence ID" value="MFD2099617.1"/>
    <property type="molecule type" value="Genomic_DNA"/>
</dbReference>
<accession>A0ABW4XX67</accession>
<dbReference type="Proteomes" id="UP001597342">
    <property type="component" value="Unassembled WGS sequence"/>
</dbReference>
<keyword evidence="3" id="KW-1185">Reference proteome</keyword>
<organism evidence="2 3">
    <name type="scientific">Flagellimonas iocasae</name>
    <dbReference type="NCBI Taxonomy" id="2055905"/>
    <lineage>
        <taxon>Bacteria</taxon>
        <taxon>Pseudomonadati</taxon>
        <taxon>Bacteroidota</taxon>
        <taxon>Flavobacteriia</taxon>
        <taxon>Flavobacteriales</taxon>
        <taxon>Flavobacteriaceae</taxon>
        <taxon>Flagellimonas</taxon>
    </lineage>
</organism>
<name>A0ABW4XX67_9FLAO</name>
<comment type="caution">
    <text evidence="2">The sequence shown here is derived from an EMBL/GenBank/DDBJ whole genome shotgun (WGS) entry which is preliminary data.</text>
</comment>
<keyword evidence="1" id="KW-0732">Signal</keyword>
<evidence type="ECO:0000256" key="1">
    <source>
        <dbReference type="SAM" id="SignalP"/>
    </source>
</evidence>
<sequence length="210" mass="24274">MKKIITTIVLVWATFFVAQAQNLVVDQLSIEVLKTKGVSRKFNVRSLNTSDSKNLSKALTRCKIESLDQSPVDVNAFSLLDTVNKIRYKIGDFKAYRAVGAQSKMFLNEEILNEDGEPFKDLPEFDPNHQDSFYTYIFEGYSNMAVPIDFGTGSGIFSKNKKSRILFVHYDYVDYNKFTAEIYFYLFKNLPKQPYFELYYGKSLVSQIEF</sequence>
<feature type="chain" id="PRO_5046715532" evidence="1">
    <location>
        <begin position="21"/>
        <end position="210"/>
    </location>
</feature>
<gene>
    <name evidence="2" type="ORF">ACFSJE_07535</name>
</gene>
<reference evidence="3" key="1">
    <citation type="journal article" date="2019" name="Int. J. Syst. Evol. Microbiol.">
        <title>The Global Catalogue of Microorganisms (GCM) 10K type strain sequencing project: providing services to taxonomists for standard genome sequencing and annotation.</title>
        <authorList>
            <consortium name="The Broad Institute Genomics Platform"/>
            <consortium name="The Broad Institute Genome Sequencing Center for Infectious Disease"/>
            <person name="Wu L."/>
            <person name="Ma J."/>
        </authorList>
    </citation>
    <scope>NUCLEOTIDE SEQUENCE [LARGE SCALE GENOMIC DNA]</scope>
    <source>
        <strain evidence="3">JCM 3389</strain>
    </source>
</reference>
<evidence type="ECO:0000313" key="3">
    <source>
        <dbReference type="Proteomes" id="UP001597342"/>
    </source>
</evidence>
<feature type="signal peptide" evidence="1">
    <location>
        <begin position="1"/>
        <end position="20"/>
    </location>
</feature>